<proteinExistence type="predicted"/>
<evidence type="ECO:0000259" key="1">
    <source>
        <dbReference type="Pfam" id="PF13338"/>
    </source>
</evidence>
<reference evidence="2" key="1">
    <citation type="submission" date="2020-08" db="EMBL/GenBank/DDBJ databases">
        <title>Ramlibacter sp. GTP1 16S ribosomal RNA gene genome sequencing and assembly.</title>
        <authorList>
            <person name="Kang M."/>
        </authorList>
    </citation>
    <scope>NUCLEOTIDE SEQUENCE</scope>
    <source>
        <strain evidence="2">GTP1</strain>
    </source>
</reference>
<dbReference type="RefSeq" id="WP_187081847.1">
    <property type="nucleotide sequence ID" value="NZ_JACORU010000004.1"/>
</dbReference>
<sequence>MAPTAAQALRAIQRIGLARPKELEARGITRAQLGRLVDQGFVVRRARGVYSAADHEPTPVHTLAQVAKRLPDATFCLITALRFHELTTQTAPDVWIALSEKARLPQFDYPRLRVARFSGPALTEGVEVHKVEGVPIRVYSAAKTVADCFKYRNKIGIDVAVEALRDFSRKYRGEANELARYARICRVSRVMQPYLDSIA</sequence>
<accession>A0A923M6Y2</accession>
<gene>
    <name evidence="2" type="ORF">H8R02_12970</name>
</gene>
<evidence type="ECO:0000313" key="2">
    <source>
        <dbReference type="EMBL" id="MBC5765372.1"/>
    </source>
</evidence>
<keyword evidence="3" id="KW-1185">Reference proteome</keyword>
<evidence type="ECO:0000313" key="3">
    <source>
        <dbReference type="Proteomes" id="UP000596827"/>
    </source>
</evidence>
<feature type="domain" description="AbiEi antitoxin N-terminal" evidence="1">
    <location>
        <begin position="11"/>
        <end position="50"/>
    </location>
</feature>
<dbReference type="Pfam" id="PF13338">
    <property type="entry name" value="AbiEi_4"/>
    <property type="match status" value="1"/>
</dbReference>
<dbReference type="InterPro" id="IPR025159">
    <property type="entry name" value="AbiEi_N"/>
</dbReference>
<dbReference type="EMBL" id="JACORU010000004">
    <property type="protein sequence ID" value="MBC5765372.1"/>
    <property type="molecule type" value="Genomic_DNA"/>
</dbReference>
<protein>
    <submittedName>
        <fullName evidence="2">Type IV toxin-antitoxin system AbiEi family antitoxin domain-containing protein</fullName>
    </submittedName>
</protein>
<name>A0A923M6Y2_9BURK</name>
<organism evidence="2 3">
    <name type="scientific">Ramlibacter albus</name>
    <dbReference type="NCBI Taxonomy" id="2079448"/>
    <lineage>
        <taxon>Bacteria</taxon>
        <taxon>Pseudomonadati</taxon>
        <taxon>Pseudomonadota</taxon>
        <taxon>Betaproteobacteria</taxon>
        <taxon>Burkholderiales</taxon>
        <taxon>Comamonadaceae</taxon>
        <taxon>Ramlibacter</taxon>
    </lineage>
</organism>
<dbReference type="Proteomes" id="UP000596827">
    <property type="component" value="Unassembled WGS sequence"/>
</dbReference>
<dbReference type="AlphaFoldDB" id="A0A923M6Y2"/>
<comment type="caution">
    <text evidence="2">The sequence shown here is derived from an EMBL/GenBank/DDBJ whole genome shotgun (WGS) entry which is preliminary data.</text>
</comment>